<gene>
    <name evidence="1" type="ORF">BROFUL_02402</name>
</gene>
<organism evidence="1 2">
    <name type="scientific">Candidatus Brocadia fulgida</name>
    <dbReference type="NCBI Taxonomy" id="380242"/>
    <lineage>
        <taxon>Bacteria</taxon>
        <taxon>Pseudomonadati</taxon>
        <taxon>Planctomycetota</taxon>
        <taxon>Candidatus Brocadiia</taxon>
        <taxon>Candidatus Brocadiales</taxon>
        <taxon>Candidatus Brocadiaceae</taxon>
        <taxon>Candidatus Brocadia</taxon>
    </lineage>
</organism>
<sequence length="114" mass="12155">MSLSFSSSVFGIQAAFHIMSVSAHNTANINTDGYKKQRVSLSEGNHGGVMVNIRESSEPGPGYQHANGNISEASNVEISEEIPIQVGAKHLLSANVAALKISEEMQKSLLDIMV</sequence>
<name>A0A0M2USR6_9BACT</name>
<protein>
    <submittedName>
        <fullName evidence="1">Flagellar hook protein FlgE</fullName>
    </submittedName>
</protein>
<reference evidence="1 2" key="1">
    <citation type="journal article" date="2013" name="BMC Microbiol.">
        <title>Identification of the type II cytochrome c maturation pathway in anammox bacteria by comparative genomics.</title>
        <authorList>
            <person name="Ferousi C."/>
            <person name="Speth D.R."/>
            <person name="Reimann J."/>
            <person name="Op den Camp H.J."/>
            <person name="Allen J.W."/>
            <person name="Keltjens J.T."/>
            <person name="Jetten M.S."/>
        </authorList>
    </citation>
    <scope>NUCLEOTIDE SEQUENCE [LARGE SCALE GENOMIC DNA]</scope>
    <source>
        <strain evidence="1">RU1</strain>
    </source>
</reference>
<keyword evidence="1" id="KW-0282">Flagellum</keyword>
<comment type="caution">
    <text evidence="1">The sequence shown here is derived from an EMBL/GenBank/DDBJ whole genome shotgun (WGS) entry which is preliminary data.</text>
</comment>
<proteinExistence type="predicted"/>
<keyword evidence="1" id="KW-0966">Cell projection</keyword>
<accession>A0A0M2USR6</accession>
<dbReference type="AlphaFoldDB" id="A0A0M2USR6"/>
<dbReference type="EMBL" id="LAQJ01000230">
    <property type="protein sequence ID" value="KKO18887.1"/>
    <property type="molecule type" value="Genomic_DNA"/>
</dbReference>
<dbReference type="Proteomes" id="UP000034954">
    <property type="component" value="Unassembled WGS sequence"/>
</dbReference>
<evidence type="ECO:0000313" key="2">
    <source>
        <dbReference type="Proteomes" id="UP000034954"/>
    </source>
</evidence>
<keyword evidence="1" id="KW-0969">Cilium</keyword>
<keyword evidence="2" id="KW-1185">Reference proteome</keyword>
<evidence type="ECO:0000313" key="1">
    <source>
        <dbReference type="EMBL" id="KKO18887.1"/>
    </source>
</evidence>